<gene>
    <name evidence="1" type="ORF">DPQ25_01290</name>
</gene>
<sequence length="354" mass="40072">MNELLQIVIEHGKKYPAMQPDDAVKLVYQNEFGGGHFIQNPNASLLRLKEEQQRAASVQISTSALEELGNKRQRFYLAAADPVELPMECLNELFIRSSAVHTGTKEGLTTKLEILRQAASDGYLPFSPGALDEFLVKYQADGFPAISHSAVYKKAYHPAYRVLHRDYTILLPVLFQVNRLLKEKQRVTIALEGNAAAGKSTLAGRLAELYDANVIHMDDFFLPPSMRTAARYQEPGGNVHYERFQEEVLAPLAASVPFTYRVFDCHSAAYSEKKAVSPKALNIIEGVYAMNPHLHTCYDLCVFVDISPEEQARRIIERNGPELSKRFQELWIPLENRYFDAYHIKEHCNIILST</sequence>
<proteinExistence type="predicted"/>
<dbReference type="EMBL" id="QLYR01000001">
    <property type="protein sequence ID" value="RAQ30172.1"/>
    <property type="molecule type" value="Genomic_DNA"/>
</dbReference>
<evidence type="ECO:0000313" key="1">
    <source>
        <dbReference type="EMBL" id="RAQ30172.1"/>
    </source>
</evidence>
<dbReference type="InterPro" id="IPR027417">
    <property type="entry name" value="P-loop_NTPase"/>
</dbReference>
<dbReference type="AlphaFoldDB" id="A0A328UHC2"/>
<dbReference type="Proteomes" id="UP000249377">
    <property type="component" value="Unassembled WGS sequence"/>
</dbReference>
<accession>A0A328UHC2</accession>
<evidence type="ECO:0000313" key="2">
    <source>
        <dbReference type="Proteomes" id="UP000249377"/>
    </source>
</evidence>
<keyword evidence="2" id="KW-1185">Reference proteome</keyword>
<dbReference type="RefSeq" id="WP_112331369.1">
    <property type="nucleotide sequence ID" value="NZ_QLYR01000001.1"/>
</dbReference>
<comment type="caution">
    <text evidence="1">The sequence shown here is derived from an EMBL/GenBank/DDBJ whole genome shotgun (WGS) entry which is preliminary data.</text>
</comment>
<protein>
    <recommendedName>
        <fullName evidence="3">Phosphoribulokinase/uridine kinase domain-containing protein</fullName>
    </recommendedName>
</protein>
<organism evidence="1 2">
    <name type="scientific">Hydrogeniiclostridium mannosilyticum</name>
    <dbReference type="NCBI Taxonomy" id="2764322"/>
    <lineage>
        <taxon>Bacteria</taxon>
        <taxon>Bacillati</taxon>
        <taxon>Bacillota</taxon>
        <taxon>Clostridia</taxon>
        <taxon>Eubacteriales</taxon>
        <taxon>Acutalibacteraceae</taxon>
        <taxon>Hydrogeniiclostridium</taxon>
    </lineage>
</organism>
<name>A0A328UHC2_9FIRM</name>
<reference evidence="1 2" key="1">
    <citation type="submission" date="2018-06" db="EMBL/GenBank/DDBJ databases">
        <title>Noncontiguous genome sequence of Ruminococcaceae bacterium ASD2818.</title>
        <authorList>
            <person name="Chaplin A.V."/>
            <person name="Sokolova S.R."/>
            <person name="Kochetkova T.O."/>
            <person name="Goltsov A.Y."/>
            <person name="Trofimov D.Y."/>
            <person name="Efimov B.A."/>
        </authorList>
    </citation>
    <scope>NUCLEOTIDE SEQUENCE [LARGE SCALE GENOMIC DNA]</scope>
    <source>
        <strain evidence="1 2">ASD2818</strain>
    </source>
</reference>
<dbReference type="Gene3D" id="3.40.50.300">
    <property type="entry name" value="P-loop containing nucleotide triphosphate hydrolases"/>
    <property type="match status" value="1"/>
</dbReference>
<evidence type="ECO:0008006" key="3">
    <source>
        <dbReference type="Google" id="ProtNLM"/>
    </source>
</evidence>
<dbReference type="SUPFAM" id="SSF52540">
    <property type="entry name" value="P-loop containing nucleoside triphosphate hydrolases"/>
    <property type="match status" value="1"/>
</dbReference>